<name>A0AAP9DT94_PANTH</name>
<dbReference type="RefSeq" id="WP_087445072.1">
    <property type="nucleotide sequence ID" value="NZ_CABMNB010000047.1"/>
</dbReference>
<gene>
    <name evidence="2" type="ORF">FLT43_09745</name>
    <name evidence="1" type="ORF">M5W83_19990</name>
</gene>
<sequence length="161" mass="17831">MKKWLIAIVLVVCLGCQSLNVERSADSDTGGDPITLENREEGLFSAHISLPQKVGINEEFTIKAELQQEAEQKLAITSREQLFVYTIKDGTGKEINAYAVTDGGKLRNLTGKAYISENYTYKIQQPGMYEVSALAEFTVNIDGKSKTYAIHTPPKKVEVTE</sequence>
<dbReference type="Proteomes" id="UP001209276">
    <property type="component" value="Unassembled WGS sequence"/>
</dbReference>
<accession>A0AAP9DT94</accession>
<reference evidence="1 4" key="2">
    <citation type="submission" date="2022-05" db="EMBL/GenBank/DDBJ databases">
        <title>Genome Sequencing of Bee-Associated Microbes.</title>
        <authorList>
            <person name="Dunlap C."/>
        </authorList>
    </citation>
    <scope>NUCLEOTIDE SEQUENCE [LARGE SCALE GENOMIC DNA]</scope>
    <source>
        <strain evidence="1 4">NRRL B-14613</strain>
    </source>
</reference>
<dbReference type="AlphaFoldDB" id="A0AAP9DT94"/>
<dbReference type="EMBL" id="CP041405">
    <property type="protein sequence ID" value="QDM43752.1"/>
    <property type="molecule type" value="Genomic_DNA"/>
</dbReference>
<keyword evidence="4" id="KW-1185">Reference proteome</keyword>
<protein>
    <submittedName>
        <fullName evidence="1">BatD family protein</fullName>
    </submittedName>
</protein>
<evidence type="ECO:0000313" key="4">
    <source>
        <dbReference type="Proteomes" id="UP001209276"/>
    </source>
</evidence>
<evidence type="ECO:0000313" key="1">
    <source>
        <dbReference type="EMBL" id="MCY9609434.1"/>
    </source>
</evidence>
<proteinExistence type="predicted"/>
<dbReference type="GeneID" id="76996251"/>
<organism evidence="2 3">
    <name type="scientific">Paenibacillus thiaminolyticus</name>
    <name type="common">Bacillus thiaminolyticus</name>
    <dbReference type="NCBI Taxonomy" id="49283"/>
    <lineage>
        <taxon>Bacteria</taxon>
        <taxon>Bacillati</taxon>
        <taxon>Bacillota</taxon>
        <taxon>Bacilli</taxon>
        <taxon>Bacillales</taxon>
        <taxon>Paenibacillaceae</taxon>
        <taxon>Paenibacillus</taxon>
    </lineage>
</organism>
<reference evidence="2 3" key="1">
    <citation type="submission" date="2019-07" db="EMBL/GenBank/DDBJ databases">
        <title>Paenibacillus thiaminolyticus NRRL B-4156.</title>
        <authorList>
            <person name="Hehnly C."/>
            <person name="Zhang L."/>
        </authorList>
    </citation>
    <scope>NUCLEOTIDE SEQUENCE [LARGE SCALE GENOMIC DNA]</scope>
    <source>
        <strain evidence="2 3">NRRL B-4156</strain>
    </source>
</reference>
<evidence type="ECO:0000313" key="3">
    <source>
        <dbReference type="Proteomes" id="UP000315377"/>
    </source>
</evidence>
<dbReference type="Proteomes" id="UP000315377">
    <property type="component" value="Chromosome"/>
</dbReference>
<evidence type="ECO:0000313" key="2">
    <source>
        <dbReference type="EMBL" id="QDM43752.1"/>
    </source>
</evidence>
<dbReference type="EMBL" id="JAMDMM010000039">
    <property type="protein sequence ID" value="MCY9609434.1"/>
    <property type="molecule type" value="Genomic_DNA"/>
</dbReference>